<evidence type="ECO:0000313" key="2">
    <source>
        <dbReference type="Proteomes" id="UP000598971"/>
    </source>
</evidence>
<dbReference type="EMBL" id="WHPF01000014">
    <property type="protein sequence ID" value="NNV57376.1"/>
    <property type="molecule type" value="Genomic_DNA"/>
</dbReference>
<accession>A0A8J8FK66</accession>
<protein>
    <submittedName>
        <fullName evidence="1">Uncharacterized protein</fullName>
    </submittedName>
</protein>
<reference evidence="1" key="1">
    <citation type="submission" date="2019-10" db="EMBL/GenBank/DDBJ databases">
        <title>Draft genome sequence of Panacibacter sp. KCS-6.</title>
        <authorList>
            <person name="Yim K.J."/>
        </authorList>
    </citation>
    <scope>NUCLEOTIDE SEQUENCE</scope>
    <source>
        <strain evidence="1">KCS-6</strain>
    </source>
</reference>
<gene>
    <name evidence="1" type="ORF">GD597_18030</name>
</gene>
<organism evidence="1 2">
    <name type="scientific">Limnovirga soli</name>
    <dbReference type="NCBI Taxonomy" id="2656915"/>
    <lineage>
        <taxon>Bacteria</taxon>
        <taxon>Pseudomonadati</taxon>
        <taxon>Bacteroidota</taxon>
        <taxon>Chitinophagia</taxon>
        <taxon>Chitinophagales</taxon>
        <taxon>Chitinophagaceae</taxon>
        <taxon>Limnovirga</taxon>
    </lineage>
</organism>
<proteinExistence type="predicted"/>
<dbReference type="Proteomes" id="UP000598971">
    <property type="component" value="Unassembled WGS sequence"/>
</dbReference>
<evidence type="ECO:0000313" key="1">
    <source>
        <dbReference type="EMBL" id="NNV57376.1"/>
    </source>
</evidence>
<comment type="caution">
    <text evidence="1">The sequence shown here is derived from an EMBL/GenBank/DDBJ whole genome shotgun (WGS) entry which is preliminary data.</text>
</comment>
<keyword evidence="2" id="KW-1185">Reference proteome</keyword>
<sequence>MTTNEAFEQMINTRGIFRILGLTKGTVGKMRSDMRAGLNNISLDKKIAHLQKAGYIIKQEMKWAEKGNTQHE</sequence>
<name>A0A8J8FK66_9BACT</name>
<dbReference type="AlphaFoldDB" id="A0A8J8FK66"/>
<dbReference type="RefSeq" id="WP_171609324.1">
    <property type="nucleotide sequence ID" value="NZ_WHPF01000014.1"/>
</dbReference>